<proteinExistence type="predicted"/>
<sequence>MDYKKIFKSQKLRFFILRMLFWVPDSIMLKIQYKVKMNRCLDLKKPKRFTEKIQHYKMYYRNAEMLPCTDKYQVRQFVESRVGNKYLNELLGVYADATEINWSELPAKFVLKTTDGGGGENVIICKDKSTLEINETIKRLNSWRNKGSSSLSREWAYEQATSLIIAEAFLENIDDPENSIDDYKFFCFNGKVECLVVDIDRYIGHKRNFYDNNWNNLNIATDCLCFDKEKSKPDNFEEMVDVAEKLSEGFPFVRVDLYNINGRILFGELTFYPWSGYVQFTPDEFDFALGSKFRLDY</sequence>
<gene>
    <name evidence="1" type="ORF">CLV62_1216</name>
</gene>
<keyword evidence="2" id="KW-1185">Reference proteome</keyword>
<dbReference type="Proteomes" id="UP000247973">
    <property type="component" value="Unassembled WGS sequence"/>
</dbReference>
<dbReference type="SUPFAM" id="SSF56059">
    <property type="entry name" value="Glutathione synthetase ATP-binding domain-like"/>
    <property type="match status" value="1"/>
</dbReference>
<reference evidence="1 2" key="1">
    <citation type="submission" date="2018-03" db="EMBL/GenBank/DDBJ databases">
        <title>Genomic Encyclopedia of Archaeal and Bacterial Type Strains, Phase II (KMG-II): from individual species to whole genera.</title>
        <authorList>
            <person name="Goeker M."/>
        </authorList>
    </citation>
    <scope>NUCLEOTIDE SEQUENCE [LARGE SCALE GENOMIC DNA]</scope>
    <source>
        <strain evidence="1 2">DSM 100214</strain>
    </source>
</reference>
<dbReference type="EMBL" id="QICL01000021">
    <property type="protein sequence ID" value="PXV62183.1"/>
    <property type="molecule type" value="Genomic_DNA"/>
</dbReference>
<dbReference type="Pfam" id="PF14305">
    <property type="entry name" value="ATPgrasp_TupA"/>
    <property type="match status" value="1"/>
</dbReference>
<dbReference type="InterPro" id="IPR029465">
    <property type="entry name" value="ATPgrasp_TupA"/>
</dbReference>
<name>A0A2V3PLL5_9BACT</name>
<dbReference type="OrthoDB" id="9791827at2"/>
<accession>A0A2V3PLL5</accession>
<organism evidence="1 2">
    <name type="scientific">Dysgonomonas alginatilytica</name>
    <dbReference type="NCBI Taxonomy" id="1605892"/>
    <lineage>
        <taxon>Bacteria</taxon>
        <taxon>Pseudomonadati</taxon>
        <taxon>Bacteroidota</taxon>
        <taxon>Bacteroidia</taxon>
        <taxon>Bacteroidales</taxon>
        <taxon>Dysgonomonadaceae</taxon>
        <taxon>Dysgonomonas</taxon>
    </lineage>
</organism>
<dbReference type="RefSeq" id="WP_110311533.1">
    <property type="nucleotide sequence ID" value="NZ_QICL01000021.1"/>
</dbReference>
<dbReference type="AlphaFoldDB" id="A0A2V3PLL5"/>
<evidence type="ECO:0000313" key="2">
    <source>
        <dbReference type="Proteomes" id="UP000247973"/>
    </source>
</evidence>
<protein>
    <submittedName>
        <fullName evidence="1">Teichuronopeptide biosynthesis TupA-like protein</fullName>
    </submittedName>
</protein>
<evidence type="ECO:0000313" key="1">
    <source>
        <dbReference type="EMBL" id="PXV62183.1"/>
    </source>
</evidence>
<comment type="caution">
    <text evidence="1">The sequence shown here is derived from an EMBL/GenBank/DDBJ whole genome shotgun (WGS) entry which is preliminary data.</text>
</comment>